<dbReference type="Proteomes" id="UP000030764">
    <property type="component" value="Unassembled WGS sequence"/>
</dbReference>
<dbReference type="PANTHER" id="PTHR46389">
    <property type="entry name" value="POLYCOMB GROUP PROTEIN PC"/>
    <property type="match status" value="1"/>
</dbReference>
<dbReference type="GO" id="GO:0000785">
    <property type="term" value="C:chromatin"/>
    <property type="evidence" value="ECO:0007669"/>
    <property type="project" value="TreeGrafter"/>
</dbReference>
<evidence type="ECO:0000313" key="3">
    <source>
        <dbReference type="EMBL" id="KFD57039.1"/>
    </source>
</evidence>
<dbReference type="CDD" id="cd18627">
    <property type="entry name" value="CD_polycomb_like"/>
    <property type="match status" value="1"/>
</dbReference>
<keyword evidence="5" id="KW-1185">Reference proteome</keyword>
<dbReference type="PANTHER" id="PTHR46389:SF3">
    <property type="entry name" value="POLYCOMB GROUP PROTEIN PC"/>
    <property type="match status" value="1"/>
</dbReference>
<dbReference type="EMBL" id="KL363190">
    <property type="protein sequence ID" value="KFD57039.1"/>
    <property type="molecule type" value="Genomic_DNA"/>
</dbReference>
<evidence type="ECO:0000259" key="2">
    <source>
        <dbReference type="PROSITE" id="PS50013"/>
    </source>
</evidence>
<feature type="region of interest" description="Disordered" evidence="1">
    <location>
        <begin position="62"/>
        <end position="111"/>
    </location>
</feature>
<dbReference type="Gene3D" id="2.40.50.40">
    <property type="match status" value="1"/>
</dbReference>
<dbReference type="InterPro" id="IPR016197">
    <property type="entry name" value="Chromo-like_dom_sf"/>
</dbReference>
<feature type="domain" description="Chromo" evidence="2">
    <location>
        <begin position="10"/>
        <end position="68"/>
    </location>
</feature>
<dbReference type="InterPro" id="IPR000953">
    <property type="entry name" value="Chromo/chromo_shadow_dom"/>
</dbReference>
<gene>
    <name evidence="3" type="ORF">M513_01924</name>
    <name evidence="4" type="ORF">M514_01924</name>
</gene>
<protein>
    <recommendedName>
        <fullName evidence="2">Chromo domain-containing protein</fullName>
    </recommendedName>
</protein>
<accession>A0A085NJB1</accession>
<feature type="compositionally biased region" description="Polar residues" evidence="1">
    <location>
        <begin position="73"/>
        <end position="108"/>
    </location>
</feature>
<reference evidence="4 5" key="1">
    <citation type="journal article" date="2014" name="Nat. Genet.">
        <title>Genome and transcriptome of the porcine whipworm Trichuris suis.</title>
        <authorList>
            <person name="Jex A.R."/>
            <person name="Nejsum P."/>
            <person name="Schwarz E.M."/>
            <person name="Hu L."/>
            <person name="Young N.D."/>
            <person name="Hall R.S."/>
            <person name="Korhonen P.K."/>
            <person name="Liao S."/>
            <person name="Thamsborg S."/>
            <person name="Xia J."/>
            <person name="Xu P."/>
            <person name="Wang S."/>
            <person name="Scheerlinck J.P."/>
            <person name="Hofmann A."/>
            <person name="Sternberg P.W."/>
            <person name="Wang J."/>
            <person name="Gasser R.B."/>
        </authorList>
    </citation>
    <scope>NUCLEOTIDE SEQUENCE [LARGE SCALE GENOMIC DNA]</scope>
    <source>
        <strain evidence="4">DCEP-RM93F</strain>
        <strain evidence="3">DCEP-RM93M</strain>
    </source>
</reference>
<dbReference type="InterPro" id="IPR052458">
    <property type="entry name" value="PcG_PRC1-like_component"/>
</dbReference>
<evidence type="ECO:0000313" key="4">
    <source>
        <dbReference type="EMBL" id="KFD69557.1"/>
    </source>
</evidence>
<evidence type="ECO:0000313" key="5">
    <source>
        <dbReference type="Proteomes" id="UP000030764"/>
    </source>
</evidence>
<dbReference type="InterPro" id="IPR023780">
    <property type="entry name" value="Chromo_domain"/>
</dbReference>
<organism evidence="4">
    <name type="scientific">Trichuris suis</name>
    <name type="common">pig whipworm</name>
    <dbReference type="NCBI Taxonomy" id="68888"/>
    <lineage>
        <taxon>Eukaryota</taxon>
        <taxon>Metazoa</taxon>
        <taxon>Ecdysozoa</taxon>
        <taxon>Nematoda</taxon>
        <taxon>Enoplea</taxon>
        <taxon>Dorylaimia</taxon>
        <taxon>Trichinellida</taxon>
        <taxon>Trichuridae</taxon>
        <taxon>Trichuris</taxon>
    </lineage>
</organism>
<proteinExistence type="predicted"/>
<dbReference type="Proteomes" id="UP000030758">
    <property type="component" value="Unassembled WGS sequence"/>
</dbReference>
<dbReference type="SUPFAM" id="SSF54160">
    <property type="entry name" value="Chromo domain-like"/>
    <property type="match status" value="1"/>
</dbReference>
<evidence type="ECO:0000256" key="1">
    <source>
        <dbReference type="SAM" id="MobiDB-lite"/>
    </source>
</evidence>
<sequence length="160" mass="18123">MDQNNGEDVFAAACIKKRRIREGKVEYLVSRSGCSPRSDSWELEENILDKRLIENFNASRKTRQLVEPEGETTEQNGETAEQTVNGGAATTENDQREINTAVSASSPRVRTPQAAQELRELQELTQMAVINDQLQYHRNWVVTEVRVGDSVVTFVEYAYD</sequence>
<dbReference type="EMBL" id="KL367494">
    <property type="protein sequence ID" value="KFD69557.1"/>
    <property type="molecule type" value="Genomic_DNA"/>
</dbReference>
<name>A0A085NJB1_9BILA</name>
<dbReference type="GO" id="GO:0035102">
    <property type="term" value="C:PRC1 complex"/>
    <property type="evidence" value="ECO:0007669"/>
    <property type="project" value="TreeGrafter"/>
</dbReference>
<dbReference type="GO" id="GO:0000122">
    <property type="term" value="P:negative regulation of transcription by RNA polymerase II"/>
    <property type="evidence" value="ECO:0007669"/>
    <property type="project" value="TreeGrafter"/>
</dbReference>
<dbReference type="PROSITE" id="PS50013">
    <property type="entry name" value="CHROMO_2"/>
    <property type="match status" value="1"/>
</dbReference>
<dbReference type="AlphaFoldDB" id="A0A085NJB1"/>
<dbReference type="Pfam" id="PF00385">
    <property type="entry name" value="Chromo"/>
    <property type="match status" value="1"/>
</dbReference>
<dbReference type="GO" id="GO:0003682">
    <property type="term" value="F:chromatin binding"/>
    <property type="evidence" value="ECO:0007669"/>
    <property type="project" value="TreeGrafter"/>
</dbReference>